<dbReference type="EnsemblMetazoa" id="XM_012692793.3">
    <property type="protein sequence ID" value="XP_012548247.2"/>
    <property type="gene ID" value="LOC101743229"/>
</dbReference>
<evidence type="ECO:0000256" key="2">
    <source>
        <dbReference type="ARBA" id="ARBA00022490"/>
    </source>
</evidence>
<name>A0A8R2C7B5_BOMMO</name>
<feature type="region of interest" description="Disordered" evidence="4">
    <location>
        <begin position="197"/>
        <end position="221"/>
    </location>
</feature>
<feature type="compositionally biased region" description="Basic and acidic residues" evidence="4">
    <location>
        <begin position="57"/>
        <end position="71"/>
    </location>
</feature>
<dbReference type="Proteomes" id="UP000005204">
    <property type="component" value="Unassembled WGS sequence"/>
</dbReference>
<dbReference type="RefSeq" id="XP_012548247.2">
    <property type="nucleotide sequence ID" value="XM_012692793.4"/>
</dbReference>
<feature type="compositionally biased region" description="Basic and acidic residues" evidence="4">
    <location>
        <begin position="1296"/>
        <end position="1310"/>
    </location>
</feature>
<feature type="compositionally biased region" description="Low complexity" evidence="4">
    <location>
        <begin position="1311"/>
        <end position="1322"/>
    </location>
</feature>
<evidence type="ECO:0000256" key="3">
    <source>
        <dbReference type="ARBA" id="ARBA00023212"/>
    </source>
</evidence>
<feature type="region of interest" description="Disordered" evidence="4">
    <location>
        <begin position="644"/>
        <end position="700"/>
    </location>
</feature>
<evidence type="ECO:0000313" key="7">
    <source>
        <dbReference type="Proteomes" id="UP000005204"/>
    </source>
</evidence>
<feature type="region of interest" description="Disordered" evidence="4">
    <location>
        <begin position="279"/>
        <end position="298"/>
    </location>
</feature>
<organism evidence="6 7">
    <name type="scientific">Bombyx mori</name>
    <name type="common">Silk moth</name>
    <dbReference type="NCBI Taxonomy" id="7091"/>
    <lineage>
        <taxon>Eukaryota</taxon>
        <taxon>Metazoa</taxon>
        <taxon>Ecdysozoa</taxon>
        <taxon>Arthropoda</taxon>
        <taxon>Hexapoda</taxon>
        <taxon>Insecta</taxon>
        <taxon>Pterygota</taxon>
        <taxon>Neoptera</taxon>
        <taxon>Endopterygota</taxon>
        <taxon>Lepidoptera</taxon>
        <taxon>Glossata</taxon>
        <taxon>Ditrysia</taxon>
        <taxon>Bombycoidea</taxon>
        <taxon>Bombycidae</taxon>
        <taxon>Bombycinae</taxon>
        <taxon>Bombyx</taxon>
    </lineage>
</organism>
<proteinExistence type="predicted"/>
<evidence type="ECO:0000259" key="5">
    <source>
        <dbReference type="Pfam" id="PF15309"/>
    </source>
</evidence>
<feature type="compositionally biased region" description="Basic and acidic residues" evidence="4">
    <location>
        <begin position="1262"/>
        <end position="1272"/>
    </location>
</feature>
<feature type="compositionally biased region" description="Polar residues" evidence="4">
    <location>
        <begin position="1213"/>
        <end position="1222"/>
    </location>
</feature>
<feature type="region of interest" description="Disordered" evidence="4">
    <location>
        <begin position="38"/>
        <end position="135"/>
    </location>
</feature>
<feature type="compositionally biased region" description="Basic and acidic residues" evidence="4">
    <location>
        <begin position="966"/>
        <end position="982"/>
    </location>
</feature>
<dbReference type="Pfam" id="PF15309">
    <property type="entry name" value="ALMS_motif"/>
    <property type="match status" value="1"/>
</dbReference>
<keyword evidence="2" id="KW-0963">Cytoplasm</keyword>
<dbReference type="GeneID" id="101743229"/>
<dbReference type="GO" id="GO:0005813">
    <property type="term" value="C:centrosome"/>
    <property type="evidence" value="ECO:0007669"/>
    <property type="project" value="UniProtKB-SubCell"/>
</dbReference>
<feature type="region of interest" description="Disordered" evidence="4">
    <location>
        <begin position="1178"/>
        <end position="1200"/>
    </location>
</feature>
<dbReference type="InterPro" id="IPR029299">
    <property type="entry name" value="ALMS_motif"/>
</dbReference>
<feature type="compositionally biased region" description="Polar residues" evidence="4">
    <location>
        <begin position="210"/>
        <end position="221"/>
    </location>
</feature>
<protein>
    <recommendedName>
        <fullName evidence="5">ALMS motif domain-containing protein</fullName>
    </recommendedName>
</protein>
<evidence type="ECO:0000256" key="4">
    <source>
        <dbReference type="SAM" id="MobiDB-lite"/>
    </source>
</evidence>
<feature type="region of interest" description="Disordered" evidence="4">
    <location>
        <begin position="560"/>
        <end position="579"/>
    </location>
</feature>
<reference evidence="7" key="1">
    <citation type="journal article" date="2008" name="Insect Biochem. Mol. Biol.">
        <title>The genome of a lepidopteran model insect, the silkworm Bombyx mori.</title>
        <authorList>
            <consortium name="International Silkworm Genome Consortium"/>
        </authorList>
    </citation>
    <scope>NUCLEOTIDE SEQUENCE [LARGE SCALE GENOMIC DNA]</scope>
    <source>
        <strain evidence="7">p50T</strain>
    </source>
</reference>
<evidence type="ECO:0000313" key="6">
    <source>
        <dbReference type="EnsemblMetazoa" id="XP_012548247.2"/>
    </source>
</evidence>
<feature type="region of interest" description="Disordered" evidence="4">
    <location>
        <begin position="966"/>
        <end position="1004"/>
    </location>
</feature>
<feature type="region of interest" description="Disordered" evidence="4">
    <location>
        <begin position="1213"/>
        <end position="1247"/>
    </location>
</feature>
<feature type="compositionally biased region" description="Low complexity" evidence="4">
    <location>
        <begin position="989"/>
        <end position="1001"/>
    </location>
</feature>
<dbReference type="KEGG" id="bmor:101743229"/>
<feature type="region of interest" description="Disordered" evidence="4">
    <location>
        <begin position="397"/>
        <end position="418"/>
    </location>
</feature>
<reference evidence="6" key="2">
    <citation type="submission" date="2022-06" db="UniProtKB">
        <authorList>
            <consortium name="EnsemblMetazoa"/>
        </authorList>
    </citation>
    <scope>IDENTIFICATION</scope>
    <source>
        <strain evidence="6">p50T (Dazao)</strain>
    </source>
</reference>
<feature type="region of interest" description="Disordered" evidence="4">
    <location>
        <begin position="1260"/>
        <end position="1338"/>
    </location>
</feature>
<feature type="compositionally biased region" description="Polar residues" evidence="4">
    <location>
        <begin position="680"/>
        <end position="693"/>
    </location>
</feature>
<accession>A0A8R2C7B5</accession>
<feature type="compositionally biased region" description="Basic residues" evidence="4">
    <location>
        <begin position="342"/>
        <end position="361"/>
    </location>
</feature>
<comment type="subcellular location">
    <subcellularLocation>
        <location evidence="1">Cytoplasm</location>
        <location evidence="1">Cytoskeleton</location>
        <location evidence="1">Microtubule organizing center</location>
        <location evidence="1">Centrosome</location>
    </subcellularLocation>
</comment>
<keyword evidence="7" id="KW-1185">Reference proteome</keyword>
<feature type="compositionally biased region" description="Low complexity" evidence="4">
    <location>
        <begin position="496"/>
        <end position="510"/>
    </location>
</feature>
<feature type="region of interest" description="Disordered" evidence="4">
    <location>
        <begin position="342"/>
        <end position="378"/>
    </location>
</feature>
<feature type="compositionally biased region" description="Polar residues" evidence="4">
    <location>
        <begin position="80"/>
        <end position="92"/>
    </location>
</feature>
<feature type="domain" description="ALMS motif" evidence="5">
    <location>
        <begin position="1600"/>
        <end position="1732"/>
    </location>
</feature>
<feature type="region of interest" description="Disordered" evidence="4">
    <location>
        <begin position="490"/>
        <end position="519"/>
    </location>
</feature>
<sequence>MDDDDGSGVNLSALNPTILNYYKKFGKKRDLEQYFSLSTAQGDARDPTGIFWKQIKSHSDSSDSGGKRSESSQEVCRISIQCSIPEPSSSQDENTKTKESVSPPIIIEELSDNMSRQHSGSMEDESEKSDDNQSQKSLDVLLDTSMNKPFSPTSSVTSQRKLEWDSLADVGYANESDRKTSASSLSTLERLALKQQYSNNDTKNEMGAPTAQSTPIDENSNAKLKKGVGKKTKFTKKNTDYVEVNVPHVSNTSQGINVNLTKHISFSVATNGAINIEDYKNDNKTSPERVSVGTKVTPQSRLDKEIQTSLYKTKGSQSENHSLHQNHRIPVLIRLNSLRRRNRRRRVKLVRKKSKTKKRAHSLKEMTPPQERSGEQLSEAESFEYMPGHIYNQNQMKAQHNKPTNTENKSSLESSGITTDSSKISKLSFTKDLEKSIELLKATCKQHCEDKDLKKKLIKEIIKRLLTIQYRDDESTTDFLSGLSLNRKKAHIREQNNTTSSNSDSNKTSNQMKAARPRNSILRIDSFNANALASTSQSAPNLPAAITSDKINSNLVRTLTSSNTDSDVSSREKTSSDAFAKTSSEELYLKYLEALKREQAYKKHLKDKELFLKQKLTSAESVVKASVKTNLKVNNRLKDLMKDLTRNNYDDGSGDASKLEGSPNSNASFDAPAPVRSQHSHSVFTLSSGTSEGQNKKSNLKKKLQNDIKELSKDEHYCRCPHHSTGLKVGVTDSSVQVNLKDIELEKMKKQTSPSESCKCKKESPQNLARIIPDNMTGEIKYVCLCDEPSISRDMRDNFLVYKCSRLANKGVQLGDLLPRTQVDITKSKNDFYPNDNYTQYEPVSSKQIFYYNEDKHKEITDSSSSENVHLKKSSKSSQTNLLLKMLRRKSSGATVNSLQLNPNENNIVMQIPENRRKIAIKEATRCIQTEISINPQISDPSLSDINIVNDVDCVKFIGEQIKEVSSRSSETEMGRSKKDNVAENILKNSNDVSSEDSSNNLIEEPENVVMQNVGTLKQGTLEDEVLNSGKTSENFTIPIQGTNMTLMVSIGANDANSLNTKMPEVHKSVITERNNVADRCTSLTEECSKGIQYDSKAFISEKNDLRQETHPDNNTVTDETSDLGWKKSCYTNTCIEVRKSDYNTIPKRSPVGQRRFLRANTDTGTLKIQTEEIMKTDKTTQHGVPLGMPSTERKLSGEKSEIDIISFAKTSTDQCCGSPNRNNKEAKETNKNIFQDNSEGKEIQYVDAPKPTCSTLCGNVDKPKMTERDQAQKSAQYIPETSSREFDSNSSGTKKSVEVSCEGKSESRKSSSSSDRQNGSDPILDRIRSITRRYSKDDMEKNKRKKCFKEIMTVLNYLLDTDDSTDWEKVKPSDSCTTEAKSEPCCNKPETVSEYCQTKEVVDRGIQLSSKKSKKRIFSTESSELPTSTDLPATSSDSATCKILNKIKKECEKFHQKRCKSHSAVKKCEVSSTTSANCDQCRRTHHCSCRVKCKGHRSKTKPDKADKKSVAYNLIIQTSESMVSEEVCDGTRRPLKNIVVKVPSRRNCNVPFKEMEAKIERRLPDCSPRCNIKTQRSRSLPNESEISSLDDQMRRSQICTVREYLELNRPDFVEKSSQRQNCLKVIRETRANKRAAHRDLLSMHVEQLPLTNLDMNKLRHLARQIGVDTNNRKHGPKFIGEKEMKKHSEKIYKSLAEVVEKKEKLKKENIKKTNLLMADIFKKNLQKRTLRGYVNTSNYNTVIKI</sequence>
<evidence type="ECO:0000256" key="1">
    <source>
        <dbReference type="ARBA" id="ARBA00004300"/>
    </source>
</evidence>
<feature type="compositionally biased region" description="Basic and acidic residues" evidence="4">
    <location>
        <begin position="1324"/>
        <end position="1338"/>
    </location>
</feature>
<keyword evidence="3" id="KW-0206">Cytoskeleton</keyword>
<feature type="compositionally biased region" description="Polar residues" evidence="4">
    <location>
        <begin position="1273"/>
        <end position="1282"/>
    </location>
</feature>